<accession>A0A165AC80</accession>
<keyword evidence="3" id="KW-1185">Reference proteome</keyword>
<proteinExistence type="predicted"/>
<feature type="region of interest" description="Disordered" evidence="1">
    <location>
        <begin position="83"/>
        <end position="115"/>
    </location>
</feature>
<evidence type="ECO:0000256" key="1">
    <source>
        <dbReference type="SAM" id="MobiDB-lite"/>
    </source>
</evidence>
<gene>
    <name evidence="2" type="ORF">SISNIDRAFT_480382</name>
</gene>
<sequence>MHRPTWTLPSIEFAFATRKWAPQFQSSIRRHPVFFRAPEYQEPEVIEPSDTLLYPDTPLLKPPAGLENIASMSMLDLSQTLHAPDAGSAHSESAVASEYDRATQTRSARPQQENIPQVTSLLLFMSRYIGDRQSEDP</sequence>
<dbReference type="EMBL" id="KV419394">
    <property type="protein sequence ID" value="KZS98773.1"/>
    <property type="molecule type" value="Genomic_DNA"/>
</dbReference>
<evidence type="ECO:0000313" key="2">
    <source>
        <dbReference type="EMBL" id="KZS98773.1"/>
    </source>
</evidence>
<dbReference type="Proteomes" id="UP000076722">
    <property type="component" value="Unassembled WGS sequence"/>
</dbReference>
<feature type="compositionally biased region" description="Polar residues" evidence="1">
    <location>
        <begin position="104"/>
        <end position="115"/>
    </location>
</feature>
<name>A0A165AC80_9AGAM</name>
<organism evidence="2 3">
    <name type="scientific">Sistotremastrum niveocremeum HHB9708</name>
    <dbReference type="NCBI Taxonomy" id="1314777"/>
    <lineage>
        <taxon>Eukaryota</taxon>
        <taxon>Fungi</taxon>
        <taxon>Dikarya</taxon>
        <taxon>Basidiomycota</taxon>
        <taxon>Agaricomycotina</taxon>
        <taxon>Agaricomycetes</taxon>
        <taxon>Sistotremastrales</taxon>
        <taxon>Sistotremastraceae</taxon>
        <taxon>Sertulicium</taxon>
        <taxon>Sertulicium niveocremeum</taxon>
    </lineage>
</organism>
<protein>
    <submittedName>
        <fullName evidence="2">Uncharacterized protein</fullName>
    </submittedName>
</protein>
<reference evidence="2 3" key="1">
    <citation type="journal article" date="2016" name="Mol. Biol. Evol.">
        <title>Comparative Genomics of Early-Diverging Mushroom-Forming Fungi Provides Insights into the Origins of Lignocellulose Decay Capabilities.</title>
        <authorList>
            <person name="Nagy L.G."/>
            <person name="Riley R."/>
            <person name="Tritt A."/>
            <person name="Adam C."/>
            <person name="Daum C."/>
            <person name="Floudas D."/>
            <person name="Sun H."/>
            <person name="Yadav J.S."/>
            <person name="Pangilinan J."/>
            <person name="Larsson K.H."/>
            <person name="Matsuura K."/>
            <person name="Barry K."/>
            <person name="Labutti K."/>
            <person name="Kuo R."/>
            <person name="Ohm R.A."/>
            <person name="Bhattacharya S.S."/>
            <person name="Shirouzu T."/>
            <person name="Yoshinaga Y."/>
            <person name="Martin F.M."/>
            <person name="Grigoriev I.V."/>
            <person name="Hibbett D.S."/>
        </authorList>
    </citation>
    <scope>NUCLEOTIDE SEQUENCE [LARGE SCALE GENOMIC DNA]</scope>
    <source>
        <strain evidence="2 3">HHB9708</strain>
    </source>
</reference>
<evidence type="ECO:0000313" key="3">
    <source>
        <dbReference type="Proteomes" id="UP000076722"/>
    </source>
</evidence>
<dbReference type="AlphaFoldDB" id="A0A165AC80"/>